<dbReference type="EMBL" id="JASJOU010000006">
    <property type="protein sequence ID" value="MDJ1502652.1"/>
    <property type="molecule type" value="Genomic_DNA"/>
</dbReference>
<evidence type="ECO:0000259" key="2">
    <source>
        <dbReference type="Pfam" id="PF00534"/>
    </source>
</evidence>
<dbReference type="InterPro" id="IPR001296">
    <property type="entry name" value="Glyco_trans_1"/>
</dbReference>
<dbReference type="GO" id="GO:0016757">
    <property type="term" value="F:glycosyltransferase activity"/>
    <property type="evidence" value="ECO:0007669"/>
    <property type="project" value="UniProtKB-KW"/>
</dbReference>
<dbReference type="PANTHER" id="PTHR46401">
    <property type="entry name" value="GLYCOSYLTRANSFERASE WBBK-RELATED"/>
    <property type="match status" value="1"/>
</dbReference>
<keyword evidence="4" id="KW-1185">Reference proteome</keyword>
<feature type="domain" description="Glycosyl transferase family 1" evidence="2">
    <location>
        <begin position="256"/>
        <end position="409"/>
    </location>
</feature>
<dbReference type="RefSeq" id="WP_314512844.1">
    <property type="nucleotide sequence ID" value="NZ_JASJOU010000006.1"/>
</dbReference>
<dbReference type="GO" id="GO:0009103">
    <property type="term" value="P:lipopolysaccharide biosynthetic process"/>
    <property type="evidence" value="ECO:0007669"/>
    <property type="project" value="TreeGrafter"/>
</dbReference>
<organism evidence="3 4">
    <name type="scientific">Xanthocytophaga agilis</name>
    <dbReference type="NCBI Taxonomy" id="3048010"/>
    <lineage>
        <taxon>Bacteria</taxon>
        <taxon>Pseudomonadati</taxon>
        <taxon>Bacteroidota</taxon>
        <taxon>Cytophagia</taxon>
        <taxon>Cytophagales</taxon>
        <taxon>Rhodocytophagaceae</taxon>
        <taxon>Xanthocytophaga</taxon>
    </lineage>
</organism>
<sequence length="437" mass="49455">MKVLTSTTNNSAGGAAKSCIRLHQALLEDGVSSELLMLEHPHKEIPHGHSFYEFHVNEQRRKKKSIPLSKKIYTKVLYELGRDEEAIFNKKMTYEAKIISQKKYGSETFHFAHSQYRIEQHPLYKEAEIVNLHCMINNFLDYTTFFANKLKPIVWTLHDMTPFTGGCVYSEGCDGYISGCTNCPQLKGTDNSNYTADTLKVKQKSLEGMKNFTIVSPSIWLLNESKKSSLFKDFRHEHIPYGLNSKVFKPRDKAYSRDILGLPVDKPVILFVSHNIHNQRKGYQYLSDALKALKLQDKVTLCAVGAKSTESTNNGFIELGSFSDERLMSMVYSAADIFVIPSIEDNLPNTVLESLLCGTPVIGFPIGGIPDMVKSGVNGYLCDNVSVDALAKQLNIFMDNPKIFNREQIRDEAVKKYDSSVQSRAYIKLYNELLQNN</sequence>
<dbReference type="PANTHER" id="PTHR46401:SF2">
    <property type="entry name" value="GLYCOSYLTRANSFERASE WBBK-RELATED"/>
    <property type="match status" value="1"/>
</dbReference>
<dbReference type="SUPFAM" id="SSF53756">
    <property type="entry name" value="UDP-Glycosyltransferase/glycogen phosphorylase"/>
    <property type="match status" value="1"/>
</dbReference>
<dbReference type="Pfam" id="PF00534">
    <property type="entry name" value="Glycos_transf_1"/>
    <property type="match status" value="1"/>
</dbReference>
<evidence type="ECO:0000313" key="4">
    <source>
        <dbReference type="Proteomes" id="UP001232063"/>
    </source>
</evidence>
<keyword evidence="3" id="KW-0328">Glycosyltransferase</keyword>
<keyword evidence="1 3" id="KW-0808">Transferase</keyword>
<accession>A0AAE3UGN6</accession>
<dbReference type="AlphaFoldDB" id="A0AAE3UGN6"/>
<dbReference type="Gene3D" id="3.40.50.2000">
    <property type="entry name" value="Glycogen Phosphorylase B"/>
    <property type="match status" value="2"/>
</dbReference>
<gene>
    <name evidence="3" type="ORF">QNI22_18435</name>
</gene>
<protein>
    <submittedName>
        <fullName evidence="3">Glycosyltransferase</fullName>
        <ecNumber evidence="3">2.4.-.-</ecNumber>
    </submittedName>
</protein>
<dbReference type="EC" id="2.4.-.-" evidence="3"/>
<name>A0AAE3UGN6_9BACT</name>
<evidence type="ECO:0000256" key="1">
    <source>
        <dbReference type="ARBA" id="ARBA00022679"/>
    </source>
</evidence>
<dbReference type="Proteomes" id="UP001232063">
    <property type="component" value="Unassembled WGS sequence"/>
</dbReference>
<reference evidence="3" key="1">
    <citation type="submission" date="2023-05" db="EMBL/GenBank/DDBJ databases">
        <authorList>
            <person name="Zhang X."/>
        </authorList>
    </citation>
    <scope>NUCLEOTIDE SEQUENCE</scope>
    <source>
        <strain evidence="3">BD1B2-1</strain>
    </source>
</reference>
<evidence type="ECO:0000313" key="3">
    <source>
        <dbReference type="EMBL" id="MDJ1502652.1"/>
    </source>
</evidence>
<proteinExistence type="predicted"/>
<comment type="caution">
    <text evidence="3">The sequence shown here is derived from an EMBL/GenBank/DDBJ whole genome shotgun (WGS) entry which is preliminary data.</text>
</comment>